<protein>
    <submittedName>
        <fullName evidence="2">Uncharacterized protein</fullName>
    </submittedName>
</protein>
<sequence length="103" mass="11084">MKNVIKSALIVATVALSATAASAASTQLLPVERFVVSNENRANFDANLATLGIELRPGQVLTGEERDDAVRIMNSGIYDETKTQLIRALYADDEAVIQSNGLY</sequence>
<evidence type="ECO:0000313" key="3">
    <source>
        <dbReference type="Proteomes" id="UP001138961"/>
    </source>
</evidence>
<organism evidence="2 3">
    <name type="scientific">Loktanella gaetbuli</name>
    <dbReference type="NCBI Taxonomy" id="2881335"/>
    <lineage>
        <taxon>Bacteria</taxon>
        <taxon>Pseudomonadati</taxon>
        <taxon>Pseudomonadota</taxon>
        <taxon>Alphaproteobacteria</taxon>
        <taxon>Rhodobacterales</taxon>
        <taxon>Roseobacteraceae</taxon>
        <taxon>Loktanella</taxon>
    </lineage>
</organism>
<feature type="signal peptide" evidence="1">
    <location>
        <begin position="1"/>
        <end position="23"/>
    </location>
</feature>
<accession>A0ABS8BWG7</accession>
<evidence type="ECO:0000313" key="2">
    <source>
        <dbReference type="EMBL" id="MCB5200049.1"/>
    </source>
</evidence>
<proteinExistence type="predicted"/>
<name>A0ABS8BWG7_9RHOB</name>
<gene>
    <name evidence="2" type="ORF">LGQ03_12435</name>
</gene>
<dbReference type="Proteomes" id="UP001138961">
    <property type="component" value="Unassembled WGS sequence"/>
</dbReference>
<evidence type="ECO:0000256" key="1">
    <source>
        <dbReference type="SAM" id="SignalP"/>
    </source>
</evidence>
<dbReference type="RefSeq" id="WP_226748671.1">
    <property type="nucleotide sequence ID" value="NZ_JAJATZ010000006.1"/>
</dbReference>
<keyword evidence="1" id="KW-0732">Signal</keyword>
<keyword evidence="3" id="KW-1185">Reference proteome</keyword>
<reference evidence="2" key="1">
    <citation type="submission" date="2021-10" db="EMBL/GenBank/DDBJ databases">
        <title>Loktanella gaetbuli sp. nov., isolated from a tidal flat.</title>
        <authorList>
            <person name="Park S."/>
            <person name="Yoon J.-H."/>
        </authorList>
    </citation>
    <scope>NUCLEOTIDE SEQUENCE</scope>
    <source>
        <strain evidence="2">TSTF-M6</strain>
    </source>
</reference>
<dbReference type="EMBL" id="JAJATZ010000006">
    <property type="protein sequence ID" value="MCB5200049.1"/>
    <property type="molecule type" value="Genomic_DNA"/>
</dbReference>
<comment type="caution">
    <text evidence="2">The sequence shown here is derived from an EMBL/GenBank/DDBJ whole genome shotgun (WGS) entry which is preliminary data.</text>
</comment>
<feature type="chain" id="PRO_5047449247" evidence="1">
    <location>
        <begin position="24"/>
        <end position="103"/>
    </location>
</feature>